<evidence type="ECO:0000313" key="3">
    <source>
        <dbReference type="Proteomes" id="UP000651057"/>
    </source>
</evidence>
<sequence>MMNLNKTIEQRKPIWNVISEFYLDTELQKSDYDRISKTLIASGLNIEELKAIDLYEVFPVLKENVLSVAGIWNGFDENWLNLACEKVYHKRRSIFFRWKTKFYNRFLYPMRKDHWIEIENRLKTH</sequence>
<reference evidence="2" key="1">
    <citation type="submission" date="2021-01" db="EMBL/GenBank/DDBJ databases">
        <authorList>
            <person name="Zhong Y.L."/>
        </authorList>
    </citation>
    <scope>NUCLEOTIDE SEQUENCE</scope>
    <source>
        <strain evidence="2">KCTC 23302</strain>
    </source>
</reference>
<dbReference type="EMBL" id="JAERQJ010000003">
    <property type="protein sequence ID" value="MBL0684066.1"/>
    <property type="molecule type" value="Genomic_DNA"/>
</dbReference>
<protein>
    <recommendedName>
        <fullName evidence="1">DUF7079 domain-containing protein</fullName>
    </recommendedName>
</protein>
<organism evidence="2 3">
    <name type="scientific">Aquimarina mytili</name>
    <dbReference type="NCBI Taxonomy" id="874423"/>
    <lineage>
        <taxon>Bacteria</taxon>
        <taxon>Pseudomonadati</taxon>
        <taxon>Bacteroidota</taxon>
        <taxon>Flavobacteriia</taxon>
        <taxon>Flavobacteriales</taxon>
        <taxon>Flavobacteriaceae</taxon>
        <taxon>Aquimarina</taxon>
    </lineage>
</organism>
<dbReference type="Pfam" id="PF23296">
    <property type="entry name" value="DUF7079"/>
    <property type="match status" value="1"/>
</dbReference>
<proteinExistence type="predicted"/>
<evidence type="ECO:0000313" key="2">
    <source>
        <dbReference type="EMBL" id="MBL0684066.1"/>
    </source>
</evidence>
<keyword evidence="3" id="KW-1185">Reference proteome</keyword>
<dbReference type="Proteomes" id="UP000651057">
    <property type="component" value="Unassembled WGS sequence"/>
</dbReference>
<dbReference type="InterPro" id="IPR055507">
    <property type="entry name" value="DUF7079"/>
</dbReference>
<dbReference type="RefSeq" id="WP_201919649.1">
    <property type="nucleotide sequence ID" value="NZ_BAABAX010000005.1"/>
</dbReference>
<accession>A0A936ZXH4</accession>
<comment type="caution">
    <text evidence="2">The sequence shown here is derived from an EMBL/GenBank/DDBJ whole genome shotgun (WGS) entry which is preliminary data.</text>
</comment>
<dbReference type="AlphaFoldDB" id="A0A936ZXH4"/>
<evidence type="ECO:0000259" key="1">
    <source>
        <dbReference type="Pfam" id="PF23296"/>
    </source>
</evidence>
<name>A0A936ZXH4_9FLAO</name>
<feature type="domain" description="DUF7079" evidence="1">
    <location>
        <begin position="9"/>
        <end position="121"/>
    </location>
</feature>
<gene>
    <name evidence="2" type="ORF">JJQ60_11095</name>
</gene>